<gene>
    <name evidence="1" type="ORF">HINF_LOCUS13709</name>
    <name evidence="2" type="ORF">HINF_LOCUS74130</name>
</gene>
<reference evidence="1" key="1">
    <citation type="submission" date="2023-06" db="EMBL/GenBank/DDBJ databases">
        <authorList>
            <person name="Kurt Z."/>
        </authorList>
    </citation>
    <scope>NUCLEOTIDE SEQUENCE</scope>
</reference>
<name>A0AA86TR49_9EUKA</name>
<reference evidence="2 3" key="2">
    <citation type="submission" date="2024-07" db="EMBL/GenBank/DDBJ databases">
        <authorList>
            <person name="Akdeniz Z."/>
        </authorList>
    </citation>
    <scope>NUCLEOTIDE SEQUENCE [LARGE SCALE GENOMIC DNA]</scope>
</reference>
<dbReference type="EMBL" id="CATOUU010000358">
    <property type="protein sequence ID" value="CAI9926064.1"/>
    <property type="molecule type" value="Genomic_DNA"/>
</dbReference>
<dbReference type="Proteomes" id="UP001642409">
    <property type="component" value="Unassembled WGS sequence"/>
</dbReference>
<keyword evidence="3" id="KW-1185">Reference proteome</keyword>
<dbReference type="AlphaFoldDB" id="A0AA86TR49"/>
<dbReference type="EMBL" id="CAXDID020000623">
    <property type="protein sequence ID" value="CAL6106967.1"/>
    <property type="molecule type" value="Genomic_DNA"/>
</dbReference>
<accession>A0AA86TR49</accession>
<evidence type="ECO:0000313" key="3">
    <source>
        <dbReference type="Proteomes" id="UP001642409"/>
    </source>
</evidence>
<sequence>MRFRAPLQSYFDQLIDLLIVKWINISIIQNVEQNGSIQYKQWSRMSKIWNVEFDFSFLKTNLYQSVLVFINLTHKKCLHNKQSNTYEYYNFNHAVNIQQNHQPMKEKQIVYQVKTNLHKGATIKYHYNKISHIIHLNLELLFVYGLVIE</sequence>
<protein>
    <submittedName>
        <fullName evidence="2">Hypothetical_protein</fullName>
    </submittedName>
</protein>
<comment type="caution">
    <text evidence="1">The sequence shown here is derived from an EMBL/GenBank/DDBJ whole genome shotgun (WGS) entry which is preliminary data.</text>
</comment>
<organism evidence="1">
    <name type="scientific">Hexamita inflata</name>
    <dbReference type="NCBI Taxonomy" id="28002"/>
    <lineage>
        <taxon>Eukaryota</taxon>
        <taxon>Metamonada</taxon>
        <taxon>Diplomonadida</taxon>
        <taxon>Hexamitidae</taxon>
        <taxon>Hexamitinae</taxon>
        <taxon>Hexamita</taxon>
    </lineage>
</organism>
<evidence type="ECO:0000313" key="1">
    <source>
        <dbReference type="EMBL" id="CAI9926064.1"/>
    </source>
</evidence>
<proteinExistence type="predicted"/>
<evidence type="ECO:0000313" key="2">
    <source>
        <dbReference type="EMBL" id="CAL6106967.1"/>
    </source>
</evidence>